<dbReference type="RefSeq" id="WP_114033376.1">
    <property type="nucleotide sequence ID" value="NZ_QOIL01000029.1"/>
</dbReference>
<sequence length="428" mass="45994">MSEITGIALAGGRGVRARPLTLEGPGYLRSKATVPFIGRPLIEWQINSFHQQGVENFYIAANGRENRYQVKEALGYGETLGVRVQYSRARADRCNTGSGQATLSVAEEWNLKGLAVVFPTDSLFEFDLAELVEGHLRSGALVTVATVHRPAREVAGTYGTMVADDEGWIREFVEKPPLQVINAMVTDPSRVPISTGLYVIDCRRLRELAATPALAALVRLRLDWGRDLLPWLVSNDHPVRHSPIAKVGDLGNPRDYLMTLVDALSGGYPSLRGTGTPTIHPSSLARRDEVSGMTLAAKIATGLVRIGPNVWIGRDVEIGPGVVVRDSYVGDGVDLHAWCHLERVACLDGAIIGPGARLFDTHVGMMACVESSLQAVTALDGFTALGHEAIVQPGTRLTGVTVDPRLTVRSGDDVPAGTQLTTVGDLVD</sequence>
<reference evidence="2 3" key="1">
    <citation type="submission" date="2018-06" db="EMBL/GenBank/DDBJ databases">
        <title>Sphaerisporangium craniellae sp. nov., isolated from a marine sponge in the South China Sea.</title>
        <authorList>
            <person name="Li L."/>
        </authorList>
    </citation>
    <scope>NUCLEOTIDE SEQUENCE [LARGE SCALE GENOMIC DNA]</scope>
    <source>
        <strain evidence="2 3">CCTCC AA 208026</strain>
    </source>
</reference>
<dbReference type="InterPro" id="IPR050486">
    <property type="entry name" value="Mannose-1P_guanyltransferase"/>
</dbReference>
<evidence type="ECO:0000259" key="1">
    <source>
        <dbReference type="Pfam" id="PF00483"/>
    </source>
</evidence>
<accession>A0A367EUV5</accession>
<dbReference type="Proteomes" id="UP000253094">
    <property type="component" value="Unassembled WGS sequence"/>
</dbReference>
<protein>
    <submittedName>
        <fullName evidence="2">NDP-sugar synthase</fullName>
    </submittedName>
</protein>
<evidence type="ECO:0000313" key="2">
    <source>
        <dbReference type="EMBL" id="RCG21898.1"/>
    </source>
</evidence>
<gene>
    <name evidence="2" type="ORF">DQ384_36095</name>
</gene>
<dbReference type="SUPFAM" id="SSF53448">
    <property type="entry name" value="Nucleotide-diphospho-sugar transferases"/>
    <property type="match status" value="1"/>
</dbReference>
<dbReference type="PANTHER" id="PTHR22572">
    <property type="entry name" value="SUGAR-1-PHOSPHATE GUANYL TRANSFERASE"/>
    <property type="match status" value="1"/>
</dbReference>
<evidence type="ECO:0000313" key="3">
    <source>
        <dbReference type="Proteomes" id="UP000253094"/>
    </source>
</evidence>
<dbReference type="Gene3D" id="3.90.550.10">
    <property type="entry name" value="Spore Coat Polysaccharide Biosynthesis Protein SpsA, Chain A"/>
    <property type="match status" value="1"/>
</dbReference>
<dbReference type="InterPro" id="IPR029044">
    <property type="entry name" value="Nucleotide-diphossugar_trans"/>
</dbReference>
<comment type="caution">
    <text evidence="2">The sequence shown here is derived from an EMBL/GenBank/DDBJ whole genome shotgun (WGS) entry which is preliminary data.</text>
</comment>
<proteinExistence type="predicted"/>
<dbReference type="AlphaFoldDB" id="A0A367EUV5"/>
<dbReference type="InterPro" id="IPR005835">
    <property type="entry name" value="NTP_transferase_dom"/>
</dbReference>
<dbReference type="Pfam" id="PF00483">
    <property type="entry name" value="NTP_transferase"/>
    <property type="match status" value="1"/>
</dbReference>
<dbReference type="Gene3D" id="2.160.10.10">
    <property type="entry name" value="Hexapeptide repeat proteins"/>
    <property type="match status" value="1"/>
</dbReference>
<keyword evidence="3" id="KW-1185">Reference proteome</keyword>
<name>A0A367EUV5_9ACTN</name>
<dbReference type="EMBL" id="QOIL01000029">
    <property type="protein sequence ID" value="RCG21898.1"/>
    <property type="molecule type" value="Genomic_DNA"/>
</dbReference>
<dbReference type="OrthoDB" id="3509510at2"/>
<organism evidence="2 3">
    <name type="scientific">Sphaerisporangium album</name>
    <dbReference type="NCBI Taxonomy" id="509200"/>
    <lineage>
        <taxon>Bacteria</taxon>
        <taxon>Bacillati</taxon>
        <taxon>Actinomycetota</taxon>
        <taxon>Actinomycetes</taxon>
        <taxon>Streptosporangiales</taxon>
        <taxon>Streptosporangiaceae</taxon>
        <taxon>Sphaerisporangium</taxon>
    </lineage>
</organism>
<feature type="domain" description="Nucleotidyl transferase" evidence="1">
    <location>
        <begin position="6"/>
        <end position="257"/>
    </location>
</feature>